<gene>
    <name evidence="2" type="ORF">DUNSADRAFT_236</name>
</gene>
<dbReference type="InterPro" id="IPR010441">
    <property type="entry name" value="CH_2"/>
</dbReference>
<proteinExistence type="predicted"/>
<dbReference type="PROSITE" id="PS50021">
    <property type="entry name" value="CH"/>
    <property type="match status" value="1"/>
</dbReference>
<dbReference type="InterPro" id="IPR001715">
    <property type="entry name" value="CH_dom"/>
</dbReference>
<evidence type="ECO:0000313" key="3">
    <source>
        <dbReference type="Proteomes" id="UP000815325"/>
    </source>
</evidence>
<name>A0ABQ7GYK0_DUNSA</name>
<organism evidence="2 3">
    <name type="scientific">Dunaliella salina</name>
    <name type="common">Green alga</name>
    <name type="synonym">Protococcus salinus</name>
    <dbReference type="NCBI Taxonomy" id="3046"/>
    <lineage>
        <taxon>Eukaryota</taxon>
        <taxon>Viridiplantae</taxon>
        <taxon>Chlorophyta</taxon>
        <taxon>core chlorophytes</taxon>
        <taxon>Chlorophyceae</taxon>
        <taxon>CS clade</taxon>
        <taxon>Chlamydomonadales</taxon>
        <taxon>Dunaliellaceae</taxon>
        <taxon>Dunaliella</taxon>
    </lineage>
</organism>
<keyword evidence="3" id="KW-1185">Reference proteome</keyword>
<dbReference type="InterPro" id="IPR036872">
    <property type="entry name" value="CH_dom_sf"/>
</dbReference>
<feature type="domain" description="Calponin-homology (CH)" evidence="1">
    <location>
        <begin position="73"/>
        <end position="178"/>
    </location>
</feature>
<dbReference type="Pfam" id="PF06294">
    <property type="entry name" value="CH_2"/>
    <property type="match status" value="1"/>
</dbReference>
<reference evidence="2" key="1">
    <citation type="submission" date="2017-08" db="EMBL/GenBank/DDBJ databases">
        <authorList>
            <person name="Polle J.E."/>
            <person name="Barry K."/>
            <person name="Cushman J."/>
            <person name="Schmutz J."/>
            <person name="Tran D."/>
            <person name="Hathwaick L.T."/>
            <person name="Yim W.C."/>
            <person name="Jenkins J."/>
            <person name="Mckie-Krisberg Z.M."/>
            <person name="Prochnik S."/>
            <person name="Lindquist E."/>
            <person name="Dockter R.B."/>
            <person name="Adam C."/>
            <person name="Molina H."/>
            <person name="Bunkerborg J."/>
            <person name="Jin E."/>
            <person name="Buchheim M."/>
            <person name="Magnuson J."/>
        </authorList>
    </citation>
    <scope>NUCLEOTIDE SEQUENCE</scope>
    <source>
        <strain evidence="2">CCAP 19/18</strain>
    </source>
</reference>
<evidence type="ECO:0000259" key="1">
    <source>
        <dbReference type="PROSITE" id="PS50021"/>
    </source>
</evidence>
<evidence type="ECO:0000313" key="2">
    <source>
        <dbReference type="EMBL" id="KAF5839685.1"/>
    </source>
</evidence>
<dbReference type="Proteomes" id="UP000815325">
    <property type="component" value="Unassembled WGS sequence"/>
</dbReference>
<dbReference type="PANTHER" id="PTHR12509">
    <property type="entry name" value="SPERMATOGENESIS-ASSOCIATED 4-RELATED"/>
    <property type="match status" value="1"/>
</dbReference>
<sequence>MYKIQFGCSARLTACCHTTLTKTFCFLRRRDNKQAANLFFILSASSESARASSPKRSVLILLTPLRMMMEVSEAELQGLYTWVDEIPLSRPKRNIARDFSDGVLFAEVVAYYFPKLVDLHNYSAANNTTQKMYNWNTMNQKVFKRLGFSVAKQDFEAIANCQPGAIERLLKLAKIKIAKFQEEGGARWVLQVQ</sequence>
<dbReference type="Gene3D" id="1.10.418.10">
    <property type="entry name" value="Calponin-like domain"/>
    <property type="match status" value="1"/>
</dbReference>
<dbReference type="PANTHER" id="PTHR12509:SF9">
    <property type="entry name" value="SPERM FLAGELLAR PROTEIN 1 ISOFORM X1"/>
    <property type="match status" value="1"/>
</dbReference>
<comment type="caution">
    <text evidence="2">The sequence shown here is derived from an EMBL/GenBank/DDBJ whole genome shotgun (WGS) entry which is preliminary data.</text>
</comment>
<protein>
    <recommendedName>
        <fullName evidence="1">Calponin-homology (CH) domain-containing protein</fullName>
    </recommendedName>
</protein>
<dbReference type="SUPFAM" id="SSF47576">
    <property type="entry name" value="Calponin-homology domain, CH-domain"/>
    <property type="match status" value="1"/>
</dbReference>
<dbReference type="InterPro" id="IPR052111">
    <property type="entry name" value="Spermatogenesis_Ciliary_MAP"/>
</dbReference>
<accession>A0ABQ7GYK0</accession>
<dbReference type="EMBL" id="MU069536">
    <property type="protein sequence ID" value="KAF5839685.1"/>
    <property type="molecule type" value="Genomic_DNA"/>
</dbReference>